<dbReference type="GO" id="GO:0003910">
    <property type="term" value="F:DNA ligase (ATP) activity"/>
    <property type="evidence" value="ECO:0007669"/>
    <property type="project" value="InterPro"/>
</dbReference>
<proteinExistence type="inferred from homology"/>
<dbReference type="AlphaFoldDB" id="A0A139H9A5"/>
<dbReference type="Pfam" id="PF01068">
    <property type="entry name" value="DNA_ligase_A_M"/>
    <property type="match status" value="1"/>
</dbReference>
<dbReference type="GO" id="GO:0003677">
    <property type="term" value="F:DNA binding"/>
    <property type="evidence" value="ECO:0007669"/>
    <property type="project" value="InterPro"/>
</dbReference>
<dbReference type="Gene3D" id="3.30.470.30">
    <property type="entry name" value="DNA ligase/mRNA capping enzyme"/>
    <property type="match status" value="1"/>
</dbReference>
<evidence type="ECO:0000256" key="2">
    <source>
        <dbReference type="ARBA" id="ARBA00022598"/>
    </source>
</evidence>
<dbReference type="PROSITE" id="PS50160">
    <property type="entry name" value="DNA_LIGASE_A3"/>
    <property type="match status" value="1"/>
</dbReference>
<feature type="compositionally biased region" description="Low complexity" evidence="6">
    <location>
        <begin position="738"/>
        <end position="751"/>
    </location>
</feature>
<feature type="compositionally biased region" description="Polar residues" evidence="6">
    <location>
        <begin position="707"/>
        <end position="721"/>
    </location>
</feature>
<comment type="caution">
    <text evidence="8">The sequence shown here is derived from an EMBL/GenBank/DDBJ whole genome shotgun (WGS) entry which is preliminary data.</text>
</comment>
<keyword evidence="2" id="KW-0436">Ligase</keyword>
<evidence type="ECO:0000256" key="6">
    <source>
        <dbReference type="SAM" id="MobiDB-lite"/>
    </source>
</evidence>
<dbReference type="InterPro" id="IPR012308">
    <property type="entry name" value="DNA_ligase_ATP-dep_N"/>
</dbReference>
<dbReference type="Gene3D" id="2.40.50.140">
    <property type="entry name" value="Nucleic acid-binding proteins"/>
    <property type="match status" value="1"/>
</dbReference>
<evidence type="ECO:0000256" key="3">
    <source>
        <dbReference type="ARBA" id="ARBA00022741"/>
    </source>
</evidence>
<dbReference type="EMBL" id="LFZN01000100">
    <property type="protein sequence ID" value="KXS99041.1"/>
    <property type="molecule type" value="Genomic_DNA"/>
</dbReference>
<dbReference type="InterPro" id="IPR036599">
    <property type="entry name" value="DNA_ligase_N_sf"/>
</dbReference>
<dbReference type="InterPro" id="IPR029710">
    <property type="entry name" value="LIG4"/>
</dbReference>
<name>A0A139H9A5_9PEZI</name>
<evidence type="ECO:0000256" key="4">
    <source>
        <dbReference type="ARBA" id="ARBA00022840"/>
    </source>
</evidence>
<dbReference type="PANTHER" id="PTHR45997">
    <property type="entry name" value="DNA LIGASE 4"/>
    <property type="match status" value="1"/>
</dbReference>
<comment type="similarity">
    <text evidence="1">Belongs to the ATP-dependent DNA ligase family.</text>
</comment>
<dbReference type="InterPro" id="IPR012310">
    <property type="entry name" value="DNA_ligase_ATP-dep_cent"/>
</dbReference>
<evidence type="ECO:0000259" key="7">
    <source>
        <dbReference type="PROSITE" id="PS50160"/>
    </source>
</evidence>
<accession>A0A139H9A5</accession>
<reference evidence="8 9" key="1">
    <citation type="submission" date="2015-07" db="EMBL/GenBank/DDBJ databases">
        <title>Comparative genomics of the Sigatoka disease complex on banana suggests a link between parallel evolutionary changes in Pseudocercospora fijiensis and Pseudocercospora eumusae and increased virulence on the banana host.</title>
        <authorList>
            <person name="Chang T.-C."/>
            <person name="Salvucci A."/>
            <person name="Crous P.W."/>
            <person name="Stergiopoulos I."/>
        </authorList>
    </citation>
    <scope>NUCLEOTIDE SEQUENCE [LARGE SCALE GENOMIC DNA]</scope>
    <source>
        <strain evidence="8 9">CBS 114824</strain>
    </source>
</reference>
<keyword evidence="5" id="KW-0539">Nucleus</keyword>
<feature type="region of interest" description="Disordered" evidence="6">
    <location>
        <begin position="700"/>
        <end position="757"/>
    </location>
</feature>
<dbReference type="GO" id="GO:0006297">
    <property type="term" value="P:nucleotide-excision repair, DNA gap filling"/>
    <property type="evidence" value="ECO:0007669"/>
    <property type="project" value="TreeGrafter"/>
</dbReference>
<dbReference type="Pfam" id="PF04675">
    <property type="entry name" value="DNA_ligase_A_N"/>
    <property type="match status" value="1"/>
</dbReference>
<evidence type="ECO:0000256" key="5">
    <source>
        <dbReference type="ARBA" id="ARBA00023242"/>
    </source>
</evidence>
<feature type="compositionally biased region" description="Basic and acidic residues" evidence="6">
    <location>
        <begin position="773"/>
        <end position="785"/>
    </location>
</feature>
<sequence length="1003" mass="113831">MRMPFPFTELCTLLSRLEEIETHHPPLLPKDRPQRRRDVVERWFKSHLRQLDELNVEGATALLSALLPGWRNERVYGIQAHSLCRILGRALRLKVSELQVYQKPGNGDLAECLMRVLGSRGPAAIPPVTVEEVDDMLQTLAGNCRWSDPSVPRLPPGSSEMRDQTIERILLRLSPNEGKWLVRLILKDLRPIQVEDSLLLKNFHFLLPDLLRFHQDFHAAVSMLRNELRELPSRPDPRTERSYRTAAAEKLRPMVGTRISRPHFHKARSIDYCLKMLGGREWVVERKYDGEYCEIHVNLSKSPEPAKCIKIFSKSGKDSTCDRKGIIGTIVQSLRLGRKDCKIKSQAILLGELVVFSDQEDRIMPFDEIRKHVARSGRFLGTDQDSLPKGHEHLAIVYFDVLLWDDEIVMRKSVRERRMWLREIYKKIHGRAIGAEWKTIDFSSDQARRYLGEQFSAANARRCEGLVLKPCGVPYFSLDLQPADYRCSYIKLKKDYIAGLGDEEDMAVIGASFDAQLAHTAPAKGYIKWTTFHLGCLINKAEVKQRQARPVFKHVGSIDHEKCIPKAVLETANILGNLSAQPYSAEHIPRVFDVEAAAGTKMQVVFDKPLVFEMLGSGYEKPSNCNFFMLRHPRVKKLHEDRTWIDCVSFQQLQDHAGAARELPDSESQETRIWLDKLEQGCKRKFGKESLVQTRLRMSATPDRSALLSSPVTRSRPTSIIPSHALLRPVSRPDSGKAPSTPSALPSSTAPSKRRNEDFEPDAIDAIAKRQCVHVDTDRQRKDASANRTASSPLSEITNIANATIIHPDVPNRRSRALSDIAKKLVSLARPATTISESQGQSQLRRETSRGHCQASKRCPFSGSVIYLAPCIATTPYISETLLECHDTILVPSLSHWDRDSFAHVPSVDIVSESQSCVGLRKIVLVESRRERQVKGVLQQIKDMNGGCFRERIEVFDWRILENCGQHDKGVEVLKKMHFIGATLFDETRNRAIFVCERAELRV</sequence>
<feature type="domain" description="ATP-dependent DNA ligase family profile" evidence="7">
    <location>
        <begin position="396"/>
        <end position="538"/>
    </location>
</feature>
<dbReference type="OrthoDB" id="2160351at2759"/>
<protein>
    <recommendedName>
        <fullName evidence="7">ATP-dependent DNA ligase family profile domain-containing protein</fullName>
    </recommendedName>
</protein>
<feature type="region of interest" description="Disordered" evidence="6">
    <location>
        <begin position="770"/>
        <end position="792"/>
    </location>
</feature>
<evidence type="ECO:0000313" key="9">
    <source>
        <dbReference type="Proteomes" id="UP000070133"/>
    </source>
</evidence>
<dbReference type="GO" id="GO:0032807">
    <property type="term" value="C:DNA ligase IV complex"/>
    <property type="evidence" value="ECO:0007669"/>
    <property type="project" value="TreeGrafter"/>
</dbReference>
<evidence type="ECO:0000256" key="1">
    <source>
        <dbReference type="ARBA" id="ARBA00007572"/>
    </source>
</evidence>
<dbReference type="GO" id="GO:0006310">
    <property type="term" value="P:DNA recombination"/>
    <property type="evidence" value="ECO:0007669"/>
    <property type="project" value="InterPro"/>
</dbReference>
<organism evidence="8 9">
    <name type="scientific">Pseudocercospora eumusae</name>
    <dbReference type="NCBI Taxonomy" id="321146"/>
    <lineage>
        <taxon>Eukaryota</taxon>
        <taxon>Fungi</taxon>
        <taxon>Dikarya</taxon>
        <taxon>Ascomycota</taxon>
        <taxon>Pezizomycotina</taxon>
        <taxon>Dothideomycetes</taxon>
        <taxon>Dothideomycetidae</taxon>
        <taxon>Mycosphaerellales</taxon>
        <taxon>Mycosphaerellaceae</taxon>
        <taxon>Pseudocercospora</taxon>
    </lineage>
</organism>
<keyword evidence="9" id="KW-1185">Reference proteome</keyword>
<evidence type="ECO:0000313" key="8">
    <source>
        <dbReference type="EMBL" id="KXS99041.1"/>
    </source>
</evidence>
<dbReference type="InterPro" id="IPR012340">
    <property type="entry name" value="NA-bd_OB-fold"/>
</dbReference>
<dbReference type="GO" id="GO:0005524">
    <property type="term" value="F:ATP binding"/>
    <property type="evidence" value="ECO:0007669"/>
    <property type="project" value="UniProtKB-KW"/>
</dbReference>
<keyword evidence="3" id="KW-0547">Nucleotide-binding</keyword>
<gene>
    <name evidence="8" type="ORF">AC578_6949</name>
</gene>
<dbReference type="GO" id="GO:0006303">
    <property type="term" value="P:double-strand break repair via nonhomologous end joining"/>
    <property type="evidence" value="ECO:0007669"/>
    <property type="project" value="TreeGrafter"/>
</dbReference>
<keyword evidence="4" id="KW-0067">ATP-binding</keyword>
<dbReference type="Gene3D" id="1.10.3260.10">
    <property type="entry name" value="DNA ligase, ATP-dependent, N-terminal domain"/>
    <property type="match status" value="1"/>
</dbReference>
<dbReference type="SUPFAM" id="SSF56091">
    <property type="entry name" value="DNA ligase/mRNA capping enzyme, catalytic domain"/>
    <property type="match status" value="1"/>
</dbReference>
<dbReference type="PANTHER" id="PTHR45997:SF2">
    <property type="entry name" value="ATP DEPENDENT DNA LIGASE DOMAIN PROTEIN (AFU_ORTHOLOGUE AFUA_5G02430)"/>
    <property type="match status" value="1"/>
</dbReference>
<dbReference type="STRING" id="321146.A0A139H9A5"/>
<dbReference type="Proteomes" id="UP000070133">
    <property type="component" value="Unassembled WGS sequence"/>
</dbReference>